<evidence type="ECO:0000259" key="9">
    <source>
        <dbReference type="Pfam" id="PF08533"/>
    </source>
</evidence>
<feature type="domain" description="Beta-galactosidase trimerisation" evidence="8">
    <location>
        <begin position="407"/>
        <end position="608"/>
    </location>
</feature>
<dbReference type="PIRSF" id="PIRSF001084">
    <property type="entry name" value="B-galactosidase"/>
    <property type="match status" value="1"/>
</dbReference>
<evidence type="ECO:0000259" key="8">
    <source>
        <dbReference type="Pfam" id="PF08532"/>
    </source>
</evidence>
<dbReference type="Gene3D" id="3.40.50.880">
    <property type="match status" value="1"/>
</dbReference>
<dbReference type="Pfam" id="PF08533">
    <property type="entry name" value="Glyco_hydro_42C"/>
    <property type="match status" value="1"/>
</dbReference>
<protein>
    <recommendedName>
        <fullName evidence="3 6">Beta-galactosidase</fullName>
        <shortName evidence="6">Beta-gal</shortName>
        <ecNumber evidence="3 6">3.2.1.23</ecNumber>
    </recommendedName>
</protein>
<name>A0ABP8VZV6_9MICO</name>
<dbReference type="EC" id="3.2.1.23" evidence="3 6"/>
<evidence type="ECO:0000256" key="5">
    <source>
        <dbReference type="ARBA" id="ARBA00023295"/>
    </source>
</evidence>
<evidence type="ECO:0000259" key="7">
    <source>
        <dbReference type="Pfam" id="PF02449"/>
    </source>
</evidence>
<dbReference type="InterPro" id="IPR003476">
    <property type="entry name" value="Glyco_hydro_42"/>
</dbReference>
<keyword evidence="4 6" id="KW-0378">Hydrolase</keyword>
<dbReference type="InterPro" id="IPR013780">
    <property type="entry name" value="Glyco_hydro_b"/>
</dbReference>
<evidence type="ECO:0000256" key="6">
    <source>
        <dbReference type="PIRNR" id="PIRNR001084"/>
    </source>
</evidence>
<keyword evidence="11" id="KW-1185">Reference proteome</keyword>
<evidence type="ECO:0000256" key="4">
    <source>
        <dbReference type="ARBA" id="ARBA00022801"/>
    </source>
</evidence>
<dbReference type="SUPFAM" id="SSF52317">
    <property type="entry name" value="Class I glutamine amidotransferase-like"/>
    <property type="match status" value="1"/>
</dbReference>
<dbReference type="PANTHER" id="PTHR36447:SF1">
    <property type="entry name" value="BETA-GALACTOSIDASE GANA"/>
    <property type="match status" value="1"/>
</dbReference>
<dbReference type="RefSeq" id="WP_345375842.1">
    <property type="nucleotide sequence ID" value="NZ_BAABLM010000003.1"/>
</dbReference>
<feature type="domain" description="Beta-galactosidase C-terminal" evidence="9">
    <location>
        <begin position="619"/>
        <end position="673"/>
    </location>
</feature>
<dbReference type="InterPro" id="IPR029062">
    <property type="entry name" value="Class_I_gatase-like"/>
</dbReference>
<proteinExistence type="inferred from homology"/>
<accession>A0ABP8VZV6</accession>
<evidence type="ECO:0000256" key="2">
    <source>
        <dbReference type="ARBA" id="ARBA00005940"/>
    </source>
</evidence>
<reference evidence="11" key="1">
    <citation type="journal article" date="2019" name="Int. J. Syst. Evol. Microbiol.">
        <title>The Global Catalogue of Microorganisms (GCM) 10K type strain sequencing project: providing services to taxonomists for standard genome sequencing and annotation.</title>
        <authorList>
            <consortium name="The Broad Institute Genomics Platform"/>
            <consortium name="The Broad Institute Genome Sequencing Center for Infectious Disease"/>
            <person name="Wu L."/>
            <person name="Ma J."/>
        </authorList>
    </citation>
    <scope>NUCLEOTIDE SEQUENCE [LARGE SCALE GENOMIC DNA]</scope>
    <source>
        <strain evidence="11">JCM 18956</strain>
    </source>
</reference>
<evidence type="ECO:0000256" key="3">
    <source>
        <dbReference type="ARBA" id="ARBA00012756"/>
    </source>
</evidence>
<evidence type="ECO:0000313" key="11">
    <source>
        <dbReference type="Proteomes" id="UP001501295"/>
    </source>
</evidence>
<evidence type="ECO:0000256" key="1">
    <source>
        <dbReference type="ARBA" id="ARBA00001412"/>
    </source>
</evidence>
<organism evidence="10 11">
    <name type="scientific">Frondihabitans cladoniiphilus</name>
    <dbReference type="NCBI Taxonomy" id="715785"/>
    <lineage>
        <taxon>Bacteria</taxon>
        <taxon>Bacillati</taxon>
        <taxon>Actinomycetota</taxon>
        <taxon>Actinomycetes</taxon>
        <taxon>Micrococcales</taxon>
        <taxon>Microbacteriaceae</taxon>
        <taxon>Frondihabitans</taxon>
    </lineage>
</organism>
<dbReference type="EMBL" id="BAABLM010000003">
    <property type="protein sequence ID" value="GAA4676538.1"/>
    <property type="molecule type" value="Genomic_DNA"/>
</dbReference>
<comment type="caution">
    <text evidence="10">The sequence shown here is derived from an EMBL/GenBank/DDBJ whole genome shotgun (WGS) entry which is preliminary data.</text>
</comment>
<dbReference type="Proteomes" id="UP001501295">
    <property type="component" value="Unassembled WGS sequence"/>
</dbReference>
<dbReference type="Pfam" id="PF08532">
    <property type="entry name" value="Glyco_hydro_42M"/>
    <property type="match status" value="1"/>
</dbReference>
<dbReference type="InterPro" id="IPR013739">
    <property type="entry name" value="Beta_galactosidase_C"/>
</dbReference>
<dbReference type="Gene3D" id="3.20.20.80">
    <property type="entry name" value="Glycosidases"/>
    <property type="match status" value="1"/>
</dbReference>
<feature type="domain" description="Glycoside hydrolase family 42 N-terminal" evidence="7">
    <location>
        <begin position="26"/>
        <end position="392"/>
    </location>
</feature>
<comment type="similarity">
    <text evidence="2 6">Belongs to the glycosyl hydrolase 42 family.</text>
</comment>
<keyword evidence="5 6" id="KW-0326">Glycosidase</keyword>
<dbReference type="InterPro" id="IPR013529">
    <property type="entry name" value="Glyco_hydro_42_N"/>
</dbReference>
<evidence type="ECO:0000313" key="10">
    <source>
        <dbReference type="EMBL" id="GAA4676538.1"/>
    </source>
</evidence>
<dbReference type="CDD" id="cd03143">
    <property type="entry name" value="A4_beta-galactosidase_middle_domain"/>
    <property type="match status" value="1"/>
</dbReference>
<dbReference type="Gene3D" id="2.60.40.1180">
    <property type="entry name" value="Golgi alpha-mannosidase II"/>
    <property type="match status" value="1"/>
</dbReference>
<gene>
    <name evidence="10" type="ORF">GCM10025780_21440</name>
</gene>
<dbReference type="InterPro" id="IPR013738">
    <property type="entry name" value="Beta_galactosidase_Trimer"/>
</dbReference>
<sequence>MFTQPHTHAPTTALGLGSDGLVFGCDYNPEQWSAETWVDDVALMREAGVNLVAINVFGWSQVEPTPGEFRFDDLDTIIDLLHDNGIGVNLGTGTSSPPPWLTALHPDVLPQTADGTTRWPGGRQAYCPSSPVFRELALELVRRTVERYGEHPAVRLWHVSNELGCHNALCYCDESAAAFRRWLEARYGDVDTLNSAWGTAFWSQRYSAWSEIQPPRETLSFKNPMQSIDFHRFSSDELLDHYRAEAEVVRRSSSVPVTTNFMVAAHIENLDYWDWAGDMDVIANDHYLDSRLDRPHVELALAADTTRGLAQGTPWILMEHSTSAVNWQPHNLTKKPGEMVRNTVAHVARGADGVCFFQWRASVKGTEKFHSALLPHAGTDSRVWQESVRLGALAARLGELKGSRLVADVALVFSYENRWAADFEAHPTTDFSYFDQVLGVYTALWDLGVTVDVVAPGASLDDYSVVVVPSLYLVRDSEAAVIDSFVADGGTALVTFFSGIVDETDGVRTGGYPGAFRGMLGVRADEFSPLAGGDVVALSDGSTGSLWSEPLDLQGAEAVTTYATGTLAGRAAVTRNQHGQGSAWYVSTVLEPAPLQALVRQILDAAGVDRPTLADPAHDVEVVRRACVDKEWVFVMNHSDDDVVHDFEGYDLVTEKTLSGRIELAAGGTHVIRQDRKAS</sequence>
<dbReference type="PANTHER" id="PTHR36447">
    <property type="entry name" value="BETA-GALACTOSIDASE GANA"/>
    <property type="match status" value="1"/>
</dbReference>
<comment type="catalytic activity">
    <reaction evidence="1 6">
        <text>Hydrolysis of terminal non-reducing beta-D-galactose residues in beta-D-galactosides.</text>
        <dbReference type="EC" id="3.2.1.23"/>
    </reaction>
</comment>
<dbReference type="InterPro" id="IPR017853">
    <property type="entry name" value="GH"/>
</dbReference>
<dbReference type="Pfam" id="PF02449">
    <property type="entry name" value="Glyco_hydro_42"/>
    <property type="match status" value="1"/>
</dbReference>
<dbReference type="SUPFAM" id="SSF51445">
    <property type="entry name" value="(Trans)glycosidases"/>
    <property type="match status" value="1"/>
</dbReference>